<dbReference type="Gene3D" id="3.10.20.90">
    <property type="entry name" value="Phosphatidylinositol 3-kinase Catalytic Subunit, Chain A, domain 1"/>
    <property type="match status" value="1"/>
</dbReference>
<sequence>MILVEVFVPALDQSCDVQLDETARVGLLLDEMVEMFCRKEKRRTPERAEALCLGWVDRGILLHPEGTLRDYGLTDGARLILV</sequence>
<dbReference type="AlphaFoldDB" id="A0A9D1Y9R0"/>
<organism evidence="2 3">
    <name type="scientific">Candidatus Flavonifractor merdigallinarum</name>
    <dbReference type="NCBI Taxonomy" id="2838589"/>
    <lineage>
        <taxon>Bacteria</taxon>
        <taxon>Bacillati</taxon>
        <taxon>Bacillota</taxon>
        <taxon>Clostridia</taxon>
        <taxon>Eubacteriales</taxon>
        <taxon>Oscillospiraceae</taxon>
        <taxon>Flavonifractor</taxon>
    </lineage>
</organism>
<name>A0A9D1Y9R0_9FIRM</name>
<dbReference type="InterPro" id="IPR000626">
    <property type="entry name" value="Ubiquitin-like_dom"/>
</dbReference>
<comment type="caution">
    <text evidence="2">The sequence shown here is derived from an EMBL/GenBank/DDBJ whole genome shotgun (WGS) entry which is preliminary data.</text>
</comment>
<protein>
    <submittedName>
        <fullName evidence="2">EsaB/YukD family protein</fullName>
    </submittedName>
</protein>
<dbReference type="EMBL" id="DXDX01000171">
    <property type="protein sequence ID" value="HIY22090.1"/>
    <property type="molecule type" value="Genomic_DNA"/>
</dbReference>
<evidence type="ECO:0000259" key="1">
    <source>
        <dbReference type="PROSITE" id="PS50053"/>
    </source>
</evidence>
<dbReference type="PROSITE" id="PS50053">
    <property type="entry name" value="UBIQUITIN_2"/>
    <property type="match status" value="1"/>
</dbReference>
<dbReference type="Proteomes" id="UP000823868">
    <property type="component" value="Unassembled WGS sequence"/>
</dbReference>
<reference evidence="2" key="1">
    <citation type="journal article" date="2021" name="PeerJ">
        <title>Extensive microbial diversity within the chicken gut microbiome revealed by metagenomics and culture.</title>
        <authorList>
            <person name="Gilroy R."/>
            <person name="Ravi A."/>
            <person name="Getino M."/>
            <person name="Pursley I."/>
            <person name="Horton D.L."/>
            <person name="Alikhan N.F."/>
            <person name="Baker D."/>
            <person name="Gharbi K."/>
            <person name="Hall N."/>
            <person name="Watson M."/>
            <person name="Adriaenssens E.M."/>
            <person name="Foster-Nyarko E."/>
            <person name="Jarju S."/>
            <person name="Secka A."/>
            <person name="Antonio M."/>
            <person name="Oren A."/>
            <person name="Chaudhuri R.R."/>
            <person name="La Ragione R."/>
            <person name="Hildebrand F."/>
            <person name="Pallen M.J."/>
        </authorList>
    </citation>
    <scope>NUCLEOTIDE SEQUENCE</scope>
    <source>
        <strain evidence="2">ChiBcec16_6824</strain>
    </source>
</reference>
<feature type="domain" description="Ubiquitin-like" evidence="1">
    <location>
        <begin position="4"/>
        <end position="82"/>
    </location>
</feature>
<proteinExistence type="predicted"/>
<evidence type="ECO:0000313" key="2">
    <source>
        <dbReference type="EMBL" id="HIY22090.1"/>
    </source>
</evidence>
<gene>
    <name evidence="2" type="ORF">H9841_09345</name>
</gene>
<evidence type="ECO:0000313" key="3">
    <source>
        <dbReference type="Proteomes" id="UP000823868"/>
    </source>
</evidence>
<accession>A0A9D1Y9R0</accession>
<reference evidence="2" key="2">
    <citation type="submission" date="2021-04" db="EMBL/GenBank/DDBJ databases">
        <authorList>
            <person name="Gilroy R."/>
        </authorList>
    </citation>
    <scope>NUCLEOTIDE SEQUENCE</scope>
    <source>
        <strain evidence="2">ChiBcec16_6824</strain>
    </source>
</reference>
<dbReference type="InterPro" id="IPR024962">
    <property type="entry name" value="YukD-like"/>
</dbReference>
<dbReference type="Pfam" id="PF08817">
    <property type="entry name" value="YukD"/>
    <property type="match status" value="1"/>
</dbReference>